<dbReference type="Gene3D" id="3.40.30.10">
    <property type="entry name" value="Glutaredoxin"/>
    <property type="match status" value="1"/>
</dbReference>
<dbReference type="InterPro" id="IPR004045">
    <property type="entry name" value="Glutathione_S-Trfase_N"/>
</dbReference>
<gene>
    <name evidence="3" type="ORF">C8D91_1663</name>
</gene>
<evidence type="ECO:0000259" key="2">
    <source>
        <dbReference type="PROSITE" id="PS50405"/>
    </source>
</evidence>
<sequence>MYTLYNLPGSCSLATQVVLRELDQPVELVDIQQLSNFTDINPVGSVPVLIDGDSTLREGAAILLHLFNKHESPMMPTGGASRTQAVQDILFANATMHPAYGRLFFIDQHITDAHAKQTALNAAAKAINALWQVVDKQLAGQVFLGGERASAADIMLTVYSRWGAKYPLTITHGSNTSRMLEAVLDMPSFQRSLAAEQSKSAA</sequence>
<proteinExistence type="predicted"/>
<dbReference type="InterPro" id="IPR040079">
    <property type="entry name" value="Glutathione_S-Trfase"/>
</dbReference>
<dbReference type="CDD" id="cd03057">
    <property type="entry name" value="GST_N_Beta"/>
    <property type="match status" value="1"/>
</dbReference>
<dbReference type="Proteomes" id="UP000295724">
    <property type="component" value="Unassembled WGS sequence"/>
</dbReference>
<feature type="domain" description="GST N-terminal" evidence="1">
    <location>
        <begin position="1"/>
        <end position="74"/>
    </location>
</feature>
<dbReference type="SFLD" id="SFLDG00358">
    <property type="entry name" value="Main_(cytGST)"/>
    <property type="match status" value="1"/>
</dbReference>
<evidence type="ECO:0000313" key="4">
    <source>
        <dbReference type="Proteomes" id="UP000295724"/>
    </source>
</evidence>
<dbReference type="SUPFAM" id="SSF52833">
    <property type="entry name" value="Thioredoxin-like"/>
    <property type="match status" value="1"/>
</dbReference>
<dbReference type="OrthoDB" id="5740960at2"/>
<keyword evidence="3" id="KW-0808">Transferase</keyword>
<evidence type="ECO:0000313" key="3">
    <source>
        <dbReference type="EMBL" id="TDR20686.1"/>
    </source>
</evidence>
<dbReference type="PANTHER" id="PTHR44051:SF8">
    <property type="entry name" value="GLUTATHIONE S-TRANSFERASE GSTA"/>
    <property type="match status" value="1"/>
</dbReference>
<dbReference type="PROSITE" id="PS50405">
    <property type="entry name" value="GST_CTER"/>
    <property type="match status" value="1"/>
</dbReference>
<organism evidence="3 4">
    <name type="scientific">Marinicella litoralis</name>
    <dbReference type="NCBI Taxonomy" id="644220"/>
    <lineage>
        <taxon>Bacteria</taxon>
        <taxon>Pseudomonadati</taxon>
        <taxon>Pseudomonadota</taxon>
        <taxon>Gammaproteobacteria</taxon>
        <taxon>Lysobacterales</taxon>
        <taxon>Marinicellaceae</taxon>
        <taxon>Marinicella</taxon>
    </lineage>
</organism>
<keyword evidence="4" id="KW-1185">Reference proteome</keyword>
<dbReference type="InterPro" id="IPR010987">
    <property type="entry name" value="Glutathione-S-Trfase_C-like"/>
</dbReference>
<dbReference type="InterPro" id="IPR004046">
    <property type="entry name" value="GST_C"/>
</dbReference>
<protein>
    <submittedName>
        <fullName evidence="3">Glutathione S-transferase</fullName>
    </submittedName>
</protein>
<dbReference type="PROSITE" id="PS50404">
    <property type="entry name" value="GST_NTER"/>
    <property type="match status" value="1"/>
</dbReference>
<reference evidence="3 4" key="1">
    <citation type="submission" date="2019-03" db="EMBL/GenBank/DDBJ databases">
        <title>Genomic Encyclopedia of Type Strains, Phase IV (KMG-IV): sequencing the most valuable type-strain genomes for metagenomic binning, comparative biology and taxonomic classification.</title>
        <authorList>
            <person name="Goeker M."/>
        </authorList>
    </citation>
    <scope>NUCLEOTIDE SEQUENCE [LARGE SCALE GENOMIC DNA]</scope>
    <source>
        <strain evidence="3 4">DSM 25488</strain>
    </source>
</reference>
<dbReference type="PANTHER" id="PTHR44051">
    <property type="entry name" value="GLUTATHIONE S-TRANSFERASE-RELATED"/>
    <property type="match status" value="1"/>
</dbReference>
<accession>A0A4R6XM72</accession>
<dbReference type="EMBL" id="SNZB01000003">
    <property type="protein sequence ID" value="TDR20686.1"/>
    <property type="molecule type" value="Genomic_DNA"/>
</dbReference>
<dbReference type="InterPro" id="IPR036249">
    <property type="entry name" value="Thioredoxin-like_sf"/>
</dbReference>
<comment type="caution">
    <text evidence="3">The sequence shown here is derived from an EMBL/GenBank/DDBJ whole genome shotgun (WGS) entry which is preliminary data.</text>
</comment>
<dbReference type="Gene3D" id="1.20.1050.10">
    <property type="match status" value="1"/>
</dbReference>
<dbReference type="GO" id="GO:0016740">
    <property type="term" value="F:transferase activity"/>
    <property type="evidence" value="ECO:0007669"/>
    <property type="project" value="UniProtKB-KW"/>
</dbReference>
<dbReference type="SUPFAM" id="SSF47616">
    <property type="entry name" value="GST C-terminal domain-like"/>
    <property type="match status" value="1"/>
</dbReference>
<dbReference type="SFLD" id="SFLDS00019">
    <property type="entry name" value="Glutathione_Transferase_(cytos"/>
    <property type="match status" value="1"/>
</dbReference>
<feature type="domain" description="GST C-terminal" evidence="2">
    <location>
        <begin position="78"/>
        <end position="202"/>
    </location>
</feature>
<dbReference type="AlphaFoldDB" id="A0A4R6XM72"/>
<dbReference type="InterPro" id="IPR036282">
    <property type="entry name" value="Glutathione-S-Trfase_C_sf"/>
</dbReference>
<dbReference type="Pfam" id="PF00043">
    <property type="entry name" value="GST_C"/>
    <property type="match status" value="1"/>
</dbReference>
<dbReference type="RefSeq" id="WP_099018516.1">
    <property type="nucleotide sequence ID" value="NZ_NIHB01000001.1"/>
</dbReference>
<dbReference type="Pfam" id="PF13417">
    <property type="entry name" value="GST_N_3"/>
    <property type="match status" value="1"/>
</dbReference>
<evidence type="ECO:0000259" key="1">
    <source>
        <dbReference type="PROSITE" id="PS50404"/>
    </source>
</evidence>
<name>A0A4R6XM72_9GAMM</name>